<dbReference type="Gene3D" id="1.20.1250.20">
    <property type="entry name" value="MFS general substrate transporter like domains"/>
    <property type="match status" value="1"/>
</dbReference>
<evidence type="ECO:0000256" key="2">
    <source>
        <dbReference type="ARBA" id="ARBA00022448"/>
    </source>
</evidence>
<feature type="transmembrane region" description="Helical" evidence="8">
    <location>
        <begin position="334"/>
        <end position="354"/>
    </location>
</feature>
<keyword evidence="11" id="KW-1185">Reference proteome</keyword>
<feature type="transmembrane region" description="Helical" evidence="8">
    <location>
        <begin position="268"/>
        <end position="289"/>
    </location>
</feature>
<feature type="transmembrane region" description="Helical" evidence="8">
    <location>
        <begin position="405"/>
        <end position="423"/>
    </location>
</feature>
<dbReference type="PRINTS" id="PR01036">
    <property type="entry name" value="TCRTETB"/>
</dbReference>
<name>A0A6G4XS69_9ACTN</name>
<feature type="transmembrane region" description="Helical" evidence="8">
    <location>
        <begin position="165"/>
        <end position="189"/>
    </location>
</feature>
<feature type="transmembrane region" description="Helical" evidence="8">
    <location>
        <begin position="226"/>
        <end position="247"/>
    </location>
</feature>
<evidence type="ECO:0000259" key="9">
    <source>
        <dbReference type="PROSITE" id="PS50850"/>
    </source>
</evidence>
<feature type="domain" description="Major facilitator superfamily (MFS) profile" evidence="9">
    <location>
        <begin position="15"/>
        <end position="499"/>
    </location>
</feature>
<evidence type="ECO:0000256" key="1">
    <source>
        <dbReference type="ARBA" id="ARBA00004651"/>
    </source>
</evidence>
<keyword evidence="4 8" id="KW-0812">Transmembrane</keyword>
<sequence length="509" mass="52458">MVVTDSPRVKGRWLALGILVLGVLLVTVDATVLGLAAPFLAEDLEASGTQLVWIGDIYPLVMAGLLVSMGSLSDRIGRKKLLLVGASLFGLVSLLNAYATSAEMMIAARALLGVAGATLMPLTLGLLRNIFHDPRERSLALGVWGAAASAGNAAGPLVGGLLLEHFWWGSVFLINLPVTAVLVIVGSKVLPESRDPNPGPWDLLSVAVSLIGIICVVYAVKEQLVYGYGPHVAVAAVVGVVCLGWFARRQYTLASPLLDLRLFRERGVLGSVLANGLATMGLAGLLFFLPQFLQLVQMRSPLNAGFMALPAAIGTIVTGLLAGRIARRIPVRAAVGGGLAMVGLALAACTFLHAGTPTAWLCLALFCAGAGGGLAFTVTADVILTAAPKEQASAAAAVSETAFTLGEALGIALFGSVVTAIYLDFTMPAGIPADAAAAARDSLGGAVEAAIRLPHGQAQALLTAAQDAFTHGFETAAALAAAVLFATAATIWFMLRGQRLEDATECHRD</sequence>
<reference evidence="10 11" key="1">
    <citation type="submission" date="2020-02" db="EMBL/GenBank/DDBJ databases">
        <title>Whole-genome analyses of novel actinobacteria.</title>
        <authorList>
            <person name="Sahin N."/>
            <person name="Tokatli A."/>
        </authorList>
    </citation>
    <scope>NUCLEOTIDE SEQUENCE [LARGE SCALE GENOMIC DNA]</scope>
    <source>
        <strain evidence="10 11">YC504</strain>
    </source>
</reference>
<dbReference type="CDD" id="cd17321">
    <property type="entry name" value="MFS_MMR_MDR_like"/>
    <property type="match status" value="1"/>
</dbReference>
<evidence type="ECO:0000256" key="5">
    <source>
        <dbReference type="ARBA" id="ARBA00022989"/>
    </source>
</evidence>
<feature type="transmembrane region" description="Helical" evidence="8">
    <location>
        <begin position="51"/>
        <end position="69"/>
    </location>
</feature>
<dbReference type="Proteomes" id="UP000481109">
    <property type="component" value="Unassembled WGS sequence"/>
</dbReference>
<organism evidence="10 11">
    <name type="scientific">Streptomyces mesophilus</name>
    <dbReference type="NCBI Taxonomy" id="1775132"/>
    <lineage>
        <taxon>Bacteria</taxon>
        <taxon>Bacillati</taxon>
        <taxon>Actinomycetota</taxon>
        <taxon>Actinomycetes</taxon>
        <taxon>Kitasatosporales</taxon>
        <taxon>Streptomycetaceae</taxon>
        <taxon>Streptomyces</taxon>
    </lineage>
</organism>
<dbReference type="PANTHER" id="PTHR42718:SF47">
    <property type="entry name" value="METHYL VIOLOGEN RESISTANCE PROTEIN SMVA"/>
    <property type="match status" value="1"/>
</dbReference>
<evidence type="ECO:0000256" key="3">
    <source>
        <dbReference type="ARBA" id="ARBA00022475"/>
    </source>
</evidence>
<evidence type="ECO:0000313" key="10">
    <source>
        <dbReference type="EMBL" id="NGO80288.1"/>
    </source>
</evidence>
<evidence type="ECO:0000313" key="11">
    <source>
        <dbReference type="Proteomes" id="UP000481109"/>
    </source>
</evidence>
<evidence type="ECO:0000256" key="6">
    <source>
        <dbReference type="ARBA" id="ARBA00023136"/>
    </source>
</evidence>
<dbReference type="InterPro" id="IPR020846">
    <property type="entry name" value="MFS_dom"/>
</dbReference>
<evidence type="ECO:0000256" key="8">
    <source>
        <dbReference type="SAM" id="Phobius"/>
    </source>
</evidence>
<feature type="transmembrane region" description="Helical" evidence="8">
    <location>
        <begin position="360"/>
        <end position="384"/>
    </location>
</feature>
<feature type="transmembrane region" description="Helical" evidence="8">
    <location>
        <begin position="139"/>
        <end position="159"/>
    </location>
</feature>
<feature type="transmembrane region" description="Helical" evidence="8">
    <location>
        <begin position="301"/>
        <end position="322"/>
    </location>
</feature>
<comment type="caution">
    <text evidence="10">The sequence shown here is derived from an EMBL/GenBank/DDBJ whole genome shotgun (WGS) entry which is preliminary data.</text>
</comment>
<proteinExistence type="predicted"/>
<keyword evidence="7" id="KW-0046">Antibiotic resistance</keyword>
<dbReference type="EMBL" id="JAAKZW010000206">
    <property type="protein sequence ID" value="NGO80288.1"/>
    <property type="molecule type" value="Genomic_DNA"/>
</dbReference>
<feature type="transmembrane region" description="Helical" evidence="8">
    <location>
        <begin position="476"/>
        <end position="495"/>
    </location>
</feature>
<gene>
    <name evidence="10" type="ORF">G6045_32200</name>
</gene>
<dbReference type="AlphaFoldDB" id="A0A6G4XS69"/>
<keyword evidence="6 8" id="KW-0472">Membrane</keyword>
<feature type="transmembrane region" description="Helical" evidence="8">
    <location>
        <begin position="81"/>
        <end position="100"/>
    </location>
</feature>
<feature type="transmembrane region" description="Helical" evidence="8">
    <location>
        <begin position="12"/>
        <end position="39"/>
    </location>
</feature>
<dbReference type="PROSITE" id="PS50850">
    <property type="entry name" value="MFS"/>
    <property type="match status" value="1"/>
</dbReference>
<comment type="subcellular location">
    <subcellularLocation>
        <location evidence="1">Cell membrane</location>
        <topology evidence="1">Multi-pass membrane protein</topology>
    </subcellularLocation>
</comment>
<dbReference type="GO" id="GO:0022857">
    <property type="term" value="F:transmembrane transporter activity"/>
    <property type="evidence" value="ECO:0007669"/>
    <property type="project" value="InterPro"/>
</dbReference>
<evidence type="ECO:0000256" key="4">
    <source>
        <dbReference type="ARBA" id="ARBA00022692"/>
    </source>
</evidence>
<evidence type="ECO:0000256" key="7">
    <source>
        <dbReference type="ARBA" id="ARBA00023251"/>
    </source>
</evidence>
<dbReference type="GO" id="GO:0005886">
    <property type="term" value="C:plasma membrane"/>
    <property type="evidence" value="ECO:0007669"/>
    <property type="project" value="UniProtKB-SubCell"/>
</dbReference>
<dbReference type="InterPro" id="IPR036259">
    <property type="entry name" value="MFS_trans_sf"/>
</dbReference>
<feature type="transmembrane region" description="Helical" evidence="8">
    <location>
        <begin position="201"/>
        <end position="220"/>
    </location>
</feature>
<dbReference type="SUPFAM" id="SSF103473">
    <property type="entry name" value="MFS general substrate transporter"/>
    <property type="match status" value="1"/>
</dbReference>
<dbReference type="InterPro" id="IPR011701">
    <property type="entry name" value="MFS"/>
</dbReference>
<dbReference type="GO" id="GO:0046677">
    <property type="term" value="P:response to antibiotic"/>
    <property type="evidence" value="ECO:0007669"/>
    <property type="project" value="UniProtKB-KW"/>
</dbReference>
<keyword evidence="5 8" id="KW-1133">Transmembrane helix</keyword>
<dbReference type="Gene3D" id="1.20.1720.10">
    <property type="entry name" value="Multidrug resistance protein D"/>
    <property type="match status" value="1"/>
</dbReference>
<accession>A0A6G4XS69</accession>
<keyword evidence="3" id="KW-1003">Cell membrane</keyword>
<protein>
    <submittedName>
        <fullName evidence="10">MFS transporter</fullName>
    </submittedName>
</protein>
<keyword evidence="2" id="KW-0813">Transport</keyword>
<dbReference type="Pfam" id="PF07690">
    <property type="entry name" value="MFS_1"/>
    <property type="match status" value="1"/>
</dbReference>
<feature type="transmembrane region" description="Helical" evidence="8">
    <location>
        <begin position="106"/>
        <end position="127"/>
    </location>
</feature>
<dbReference type="PANTHER" id="PTHR42718">
    <property type="entry name" value="MAJOR FACILITATOR SUPERFAMILY MULTIDRUG TRANSPORTER MFSC"/>
    <property type="match status" value="1"/>
</dbReference>